<sequence>LQFCNRRIETALEKLNKNYRICSEHFAPSMFLNNLRNRLQSHAISTIWYKVHCTIS</sequence>
<proteinExistence type="predicted"/>
<organism evidence="6 7">
    <name type="scientific">Mycetomoellerius zeteki</name>
    <dbReference type="NCBI Taxonomy" id="64791"/>
    <lineage>
        <taxon>Eukaryota</taxon>
        <taxon>Metazoa</taxon>
        <taxon>Ecdysozoa</taxon>
        <taxon>Arthropoda</taxon>
        <taxon>Hexapoda</taxon>
        <taxon>Insecta</taxon>
        <taxon>Pterygota</taxon>
        <taxon>Neoptera</taxon>
        <taxon>Endopterygota</taxon>
        <taxon>Hymenoptera</taxon>
        <taxon>Apocrita</taxon>
        <taxon>Aculeata</taxon>
        <taxon>Formicoidea</taxon>
        <taxon>Formicidae</taxon>
        <taxon>Myrmicinae</taxon>
        <taxon>Mycetomoellerius</taxon>
    </lineage>
</organism>
<dbReference type="GO" id="GO:0008270">
    <property type="term" value="F:zinc ion binding"/>
    <property type="evidence" value="ECO:0007669"/>
    <property type="project" value="UniProtKB-KW"/>
</dbReference>
<protein>
    <recommendedName>
        <fullName evidence="5">THAP-type domain-containing protein</fullName>
    </recommendedName>
</protein>
<name>A0A151X2V3_9HYME</name>
<keyword evidence="3" id="KW-0862">Zinc</keyword>
<dbReference type="EMBL" id="KQ982567">
    <property type="protein sequence ID" value="KYQ54712.1"/>
    <property type="molecule type" value="Genomic_DNA"/>
</dbReference>
<dbReference type="Proteomes" id="UP000075809">
    <property type="component" value="Unassembled WGS sequence"/>
</dbReference>
<dbReference type="GO" id="GO:0003677">
    <property type="term" value="F:DNA binding"/>
    <property type="evidence" value="ECO:0007669"/>
    <property type="project" value="UniProtKB-KW"/>
</dbReference>
<reference evidence="6 7" key="1">
    <citation type="submission" date="2015-09" db="EMBL/GenBank/DDBJ databases">
        <title>Trachymyrmex zeteki WGS genome.</title>
        <authorList>
            <person name="Nygaard S."/>
            <person name="Hu H."/>
            <person name="Boomsma J."/>
            <person name="Zhang G."/>
        </authorList>
    </citation>
    <scope>NUCLEOTIDE SEQUENCE [LARGE SCALE GENOMIC DNA]</scope>
    <source>
        <strain evidence="6">Tzet28-1</strain>
        <tissue evidence="6">Whole body</tissue>
    </source>
</reference>
<keyword evidence="2" id="KW-0863">Zinc-finger</keyword>
<evidence type="ECO:0000313" key="7">
    <source>
        <dbReference type="Proteomes" id="UP000075809"/>
    </source>
</evidence>
<evidence type="ECO:0000256" key="3">
    <source>
        <dbReference type="ARBA" id="ARBA00022833"/>
    </source>
</evidence>
<evidence type="ECO:0000256" key="2">
    <source>
        <dbReference type="ARBA" id="ARBA00022771"/>
    </source>
</evidence>
<dbReference type="Pfam" id="PF05485">
    <property type="entry name" value="THAP"/>
    <property type="match status" value="1"/>
</dbReference>
<feature type="non-terminal residue" evidence="6">
    <location>
        <position position="1"/>
    </location>
</feature>
<keyword evidence="4" id="KW-0238">DNA-binding</keyword>
<feature type="domain" description="THAP-type" evidence="5">
    <location>
        <begin position="2"/>
        <end position="47"/>
    </location>
</feature>
<dbReference type="InterPro" id="IPR006612">
    <property type="entry name" value="THAP_Znf"/>
</dbReference>
<evidence type="ECO:0000259" key="5">
    <source>
        <dbReference type="Pfam" id="PF05485"/>
    </source>
</evidence>
<keyword evidence="7" id="KW-1185">Reference proteome</keyword>
<evidence type="ECO:0000313" key="6">
    <source>
        <dbReference type="EMBL" id="KYQ54712.1"/>
    </source>
</evidence>
<accession>A0A151X2V3</accession>
<evidence type="ECO:0000256" key="1">
    <source>
        <dbReference type="ARBA" id="ARBA00022723"/>
    </source>
</evidence>
<gene>
    <name evidence="6" type="ORF">ALC60_06417</name>
</gene>
<keyword evidence="1" id="KW-0479">Metal-binding</keyword>
<evidence type="ECO:0000256" key="4">
    <source>
        <dbReference type="ARBA" id="ARBA00023125"/>
    </source>
</evidence>
<dbReference type="AlphaFoldDB" id="A0A151X2V3"/>